<keyword evidence="4" id="KW-1185">Reference proteome</keyword>
<feature type="compositionally biased region" description="Polar residues" evidence="1">
    <location>
        <begin position="374"/>
        <end position="386"/>
    </location>
</feature>
<keyword evidence="2" id="KW-0472">Membrane</keyword>
<reference evidence="3" key="1">
    <citation type="submission" date="2020-01" db="EMBL/GenBank/DDBJ databases">
        <authorList>
            <consortium name="DOE Joint Genome Institute"/>
            <person name="Haridas S."/>
            <person name="Albert R."/>
            <person name="Binder M."/>
            <person name="Bloem J."/>
            <person name="Labutti K."/>
            <person name="Salamov A."/>
            <person name="Andreopoulos B."/>
            <person name="Baker S.E."/>
            <person name="Barry K."/>
            <person name="Bills G."/>
            <person name="Bluhm B.H."/>
            <person name="Cannon C."/>
            <person name="Castanera R."/>
            <person name="Culley D.E."/>
            <person name="Daum C."/>
            <person name="Ezra D."/>
            <person name="Gonzalez J.B."/>
            <person name="Henrissat B."/>
            <person name="Kuo A."/>
            <person name="Liang C."/>
            <person name="Lipzen A."/>
            <person name="Lutzoni F."/>
            <person name="Magnuson J."/>
            <person name="Mondo S."/>
            <person name="Nolan M."/>
            <person name="Ohm R."/>
            <person name="Pangilinan J."/>
            <person name="Park H.-J."/>
            <person name="Ramirez L."/>
            <person name="Alfaro M."/>
            <person name="Sun H."/>
            <person name="Tritt A."/>
            <person name="Yoshinaga Y."/>
            <person name="Zwiers L.-H."/>
            <person name="Turgeon B.G."/>
            <person name="Goodwin S.B."/>
            <person name="Spatafora J.W."/>
            <person name="Crous P.W."/>
            <person name="Grigoriev I.V."/>
        </authorList>
    </citation>
    <scope>NUCLEOTIDE SEQUENCE</scope>
    <source>
        <strain evidence="3">IPT5</strain>
    </source>
</reference>
<gene>
    <name evidence="3" type="ORF">T440DRAFT_148277</name>
</gene>
<sequence length="397" mass="45056">MRFVSRLHLCAIATIVMIFYFTWVHQSDYFESKVQAMWQGNTHRIVVFGNDWSDTRSYRVSSPASSEIAPRDIDRGEVWVETLCKELQCDAVDNFARSIPSDADTVHVGSLIDSILYEQAKGAESNGIQMTTDFKTQVRQFLTYDKGRRHIPRRFRKVENEWTVFTVFFGLWELMEYSSLEKQYAMLAIENSIEKLFQNLDVLAAEVDFPLKVVVPRMVDVTILPRFQSTKNATQEQFAETQHLLVFLWSYWNTVLLQTATQWAKGQAIVPDPNTLIVEQVRVGQLHSKQISDASGTGKQAPLFQYVEQPCLASKPNDGAPGLQTAAVEKCEDPSQHLFWDDIHLSGNVNRLIGEQAASLIRENQTVNIEAMQGSANTQESKTTEGANFGLRFPPGY</sequence>
<evidence type="ECO:0008006" key="5">
    <source>
        <dbReference type="Google" id="ProtNLM"/>
    </source>
</evidence>
<dbReference type="Proteomes" id="UP000799423">
    <property type="component" value="Unassembled WGS sequence"/>
</dbReference>
<dbReference type="AlphaFoldDB" id="A0A6A7B2F2"/>
<evidence type="ECO:0000313" key="4">
    <source>
        <dbReference type="Proteomes" id="UP000799423"/>
    </source>
</evidence>
<keyword evidence="2" id="KW-0812">Transmembrane</keyword>
<evidence type="ECO:0000313" key="3">
    <source>
        <dbReference type="EMBL" id="KAF2848837.1"/>
    </source>
</evidence>
<feature type="transmembrane region" description="Helical" evidence="2">
    <location>
        <begin position="7"/>
        <end position="25"/>
    </location>
</feature>
<dbReference type="InterPro" id="IPR036514">
    <property type="entry name" value="SGNH_hydro_sf"/>
</dbReference>
<proteinExistence type="predicted"/>
<keyword evidence="2" id="KW-1133">Transmembrane helix</keyword>
<organism evidence="3 4">
    <name type="scientific">Plenodomus tracheiphilus IPT5</name>
    <dbReference type="NCBI Taxonomy" id="1408161"/>
    <lineage>
        <taxon>Eukaryota</taxon>
        <taxon>Fungi</taxon>
        <taxon>Dikarya</taxon>
        <taxon>Ascomycota</taxon>
        <taxon>Pezizomycotina</taxon>
        <taxon>Dothideomycetes</taxon>
        <taxon>Pleosporomycetidae</taxon>
        <taxon>Pleosporales</taxon>
        <taxon>Pleosporineae</taxon>
        <taxon>Leptosphaeriaceae</taxon>
        <taxon>Plenodomus</taxon>
    </lineage>
</organism>
<protein>
    <recommendedName>
        <fullName evidence="5">Carbohydrate esterase family 16 protein</fullName>
    </recommendedName>
</protein>
<evidence type="ECO:0000256" key="2">
    <source>
        <dbReference type="SAM" id="Phobius"/>
    </source>
</evidence>
<dbReference type="Gene3D" id="3.40.50.1110">
    <property type="entry name" value="SGNH hydrolase"/>
    <property type="match status" value="1"/>
</dbReference>
<dbReference type="OrthoDB" id="5278722at2759"/>
<name>A0A6A7B2F2_9PLEO</name>
<dbReference type="EMBL" id="MU006315">
    <property type="protein sequence ID" value="KAF2848837.1"/>
    <property type="molecule type" value="Genomic_DNA"/>
</dbReference>
<feature type="region of interest" description="Disordered" evidence="1">
    <location>
        <begin position="374"/>
        <end position="397"/>
    </location>
</feature>
<accession>A0A6A7B2F2</accession>
<evidence type="ECO:0000256" key="1">
    <source>
        <dbReference type="SAM" id="MobiDB-lite"/>
    </source>
</evidence>